<reference evidence="1" key="1">
    <citation type="journal article" date="2014" name="Int. J. Syst. Evol. Microbiol.">
        <title>Complete genome sequence of Corynebacterium casei LMG S-19264T (=DSM 44701T), isolated from a smear-ripened cheese.</title>
        <authorList>
            <consortium name="US DOE Joint Genome Institute (JGI-PGF)"/>
            <person name="Walter F."/>
            <person name="Albersmeier A."/>
            <person name="Kalinowski J."/>
            <person name="Ruckert C."/>
        </authorList>
    </citation>
    <scope>NUCLEOTIDE SEQUENCE</scope>
    <source>
        <strain evidence="1">CGMCC 1.15343</strain>
    </source>
</reference>
<evidence type="ECO:0000313" key="1">
    <source>
        <dbReference type="EMBL" id="GGC65129.1"/>
    </source>
</evidence>
<accession>A0A916U9T4</accession>
<dbReference type="EMBL" id="BMIL01000005">
    <property type="protein sequence ID" value="GGC65129.1"/>
    <property type="molecule type" value="Genomic_DNA"/>
</dbReference>
<dbReference type="AlphaFoldDB" id="A0A916U9T4"/>
<dbReference type="RefSeq" id="WP_188626591.1">
    <property type="nucleotide sequence ID" value="NZ_BMIL01000005.1"/>
</dbReference>
<evidence type="ECO:0000313" key="2">
    <source>
        <dbReference type="Proteomes" id="UP000651668"/>
    </source>
</evidence>
<protein>
    <submittedName>
        <fullName evidence="1">Uncharacterized protein</fullName>
    </submittedName>
</protein>
<proteinExistence type="predicted"/>
<name>A0A916U9T4_9SPHI</name>
<keyword evidence="2" id="KW-1185">Reference proteome</keyword>
<organism evidence="1 2">
    <name type="scientific">Pedobacter quisquiliarum</name>
    <dbReference type="NCBI Taxonomy" id="1834438"/>
    <lineage>
        <taxon>Bacteria</taxon>
        <taxon>Pseudomonadati</taxon>
        <taxon>Bacteroidota</taxon>
        <taxon>Sphingobacteriia</taxon>
        <taxon>Sphingobacteriales</taxon>
        <taxon>Sphingobacteriaceae</taxon>
        <taxon>Pedobacter</taxon>
    </lineage>
</organism>
<dbReference type="Proteomes" id="UP000651668">
    <property type="component" value="Unassembled WGS sequence"/>
</dbReference>
<comment type="caution">
    <text evidence="1">The sequence shown here is derived from an EMBL/GenBank/DDBJ whole genome shotgun (WGS) entry which is preliminary data.</text>
</comment>
<sequence>MVGKKLKVYTCSNVAMDYFIFLSETIKNAGYEVEPLYLVSEGSYRRNGKNLGLKKAYLRFQMYVGYPLYLVYKVLTARRNSCFVVTSNTFYAPYLVKRLAGLKKAKVIHLLYDLYPDAIEVAGMIRNDSSTSKTIGSIMQKIQAKCDATVYLGEYLKQHAEGRWGRAAVSKVIDISTDLALFKQPFKQVLQSKKLILHYGGQLGHLHDAESLIESVKYVLGSDLADKVEFNFYVSGAQAQHLAESLSAYPVKIISAVPSMQWRLDIAEFHVGMVSLSTGGASVCLPSKTYGMMAGGMAILAICPRWSDLATLVQSNNAGWVVNNSTFDTAAALQVGDYHNNLNSRRTTSDIVLDFYTTLKDVLSDEQRLASMRANAFSGMRAHYDLMALSNKWEDLIETL</sequence>
<reference evidence="1" key="2">
    <citation type="submission" date="2020-09" db="EMBL/GenBank/DDBJ databases">
        <authorList>
            <person name="Sun Q."/>
            <person name="Zhou Y."/>
        </authorList>
    </citation>
    <scope>NUCLEOTIDE SEQUENCE</scope>
    <source>
        <strain evidence="1">CGMCC 1.15343</strain>
    </source>
</reference>
<dbReference type="SUPFAM" id="SSF53756">
    <property type="entry name" value="UDP-Glycosyltransferase/glycogen phosphorylase"/>
    <property type="match status" value="1"/>
</dbReference>
<gene>
    <name evidence="1" type="ORF">GCM10011387_18440</name>
</gene>